<reference evidence="1 2" key="1">
    <citation type="submission" date="2024-01" db="EMBL/GenBank/DDBJ databases">
        <authorList>
            <person name="Waweru B."/>
        </authorList>
    </citation>
    <scope>NUCLEOTIDE SEQUENCE [LARGE SCALE GENOMIC DNA]</scope>
</reference>
<protein>
    <submittedName>
        <fullName evidence="1">Uncharacterized protein</fullName>
    </submittedName>
</protein>
<proteinExistence type="predicted"/>
<dbReference type="Proteomes" id="UP001314170">
    <property type="component" value="Unassembled WGS sequence"/>
</dbReference>
<keyword evidence="2" id="KW-1185">Reference proteome</keyword>
<sequence>MTFELGGKRVMLQGDPSLSKALVSSKSMVKTISIRERRIVVGNMPCFGLRIGERTVKLLPRPPLHLKSTKINSTAKVIAILKEDPNAKPGWTLHHGRFVLIRDGWQSLSTLLLRSAS</sequence>
<gene>
    <name evidence="1" type="ORF">DCAF_LOCUS11354</name>
</gene>
<accession>A0AAV1RHX8</accession>
<dbReference type="AlphaFoldDB" id="A0AAV1RHX8"/>
<dbReference type="EMBL" id="CAWUPB010000994">
    <property type="protein sequence ID" value="CAK7336346.1"/>
    <property type="molecule type" value="Genomic_DNA"/>
</dbReference>
<name>A0AAV1RHX8_9ROSI</name>
<comment type="caution">
    <text evidence="1">The sequence shown here is derived from an EMBL/GenBank/DDBJ whole genome shotgun (WGS) entry which is preliminary data.</text>
</comment>
<evidence type="ECO:0000313" key="2">
    <source>
        <dbReference type="Proteomes" id="UP001314170"/>
    </source>
</evidence>
<organism evidence="1 2">
    <name type="scientific">Dovyalis caffra</name>
    <dbReference type="NCBI Taxonomy" id="77055"/>
    <lineage>
        <taxon>Eukaryota</taxon>
        <taxon>Viridiplantae</taxon>
        <taxon>Streptophyta</taxon>
        <taxon>Embryophyta</taxon>
        <taxon>Tracheophyta</taxon>
        <taxon>Spermatophyta</taxon>
        <taxon>Magnoliopsida</taxon>
        <taxon>eudicotyledons</taxon>
        <taxon>Gunneridae</taxon>
        <taxon>Pentapetalae</taxon>
        <taxon>rosids</taxon>
        <taxon>fabids</taxon>
        <taxon>Malpighiales</taxon>
        <taxon>Salicaceae</taxon>
        <taxon>Flacourtieae</taxon>
        <taxon>Dovyalis</taxon>
    </lineage>
</organism>
<evidence type="ECO:0000313" key="1">
    <source>
        <dbReference type="EMBL" id="CAK7336346.1"/>
    </source>
</evidence>